<dbReference type="GO" id="GO:0017076">
    <property type="term" value="F:purine nucleotide binding"/>
    <property type="evidence" value="ECO:0007669"/>
    <property type="project" value="InterPro"/>
</dbReference>
<evidence type="ECO:0000313" key="1">
    <source>
        <dbReference type="EMBL" id="CAB4818477.1"/>
    </source>
</evidence>
<dbReference type="EMBL" id="CAFBQP010000047">
    <property type="protein sequence ID" value="CAB5063821.1"/>
    <property type="molecule type" value="Genomic_DNA"/>
</dbReference>
<evidence type="ECO:0000313" key="2">
    <source>
        <dbReference type="EMBL" id="CAB5063821.1"/>
    </source>
</evidence>
<name>A0A6J6ZMF8_9ZZZZ</name>
<protein>
    <submittedName>
        <fullName evidence="1">Unannotated protein</fullName>
    </submittedName>
</protein>
<dbReference type="EMBL" id="CAFAAJ010000167">
    <property type="protein sequence ID" value="CAB4818477.1"/>
    <property type="molecule type" value="Genomic_DNA"/>
</dbReference>
<dbReference type="AlphaFoldDB" id="A0A6J6ZMF8"/>
<dbReference type="GO" id="GO:0006094">
    <property type="term" value="P:gluconeogenesis"/>
    <property type="evidence" value="ECO:0007669"/>
    <property type="project" value="InterPro"/>
</dbReference>
<dbReference type="GO" id="GO:0004611">
    <property type="term" value="F:phosphoenolpyruvate carboxykinase activity"/>
    <property type="evidence" value="ECO:0007669"/>
    <property type="project" value="InterPro"/>
</dbReference>
<proteinExistence type="predicted"/>
<dbReference type="Gene3D" id="3.90.228.20">
    <property type="match status" value="1"/>
</dbReference>
<organism evidence="1">
    <name type="scientific">freshwater metagenome</name>
    <dbReference type="NCBI Taxonomy" id="449393"/>
    <lineage>
        <taxon>unclassified sequences</taxon>
        <taxon>metagenomes</taxon>
        <taxon>ecological metagenomes</taxon>
    </lineage>
</organism>
<dbReference type="InterPro" id="IPR013035">
    <property type="entry name" value="PEP_carboxykinase_C"/>
</dbReference>
<reference evidence="1" key="1">
    <citation type="submission" date="2020-05" db="EMBL/GenBank/DDBJ databases">
        <authorList>
            <person name="Chiriac C."/>
            <person name="Salcher M."/>
            <person name="Ghai R."/>
            <person name="Kavagutti S V."/>
        </authorList>
    </citation>
    <scope>NUCLEOTIDE SEQUENCE</scope>
</reference>
<gene>
    <name evidence="1" type="ORF">UFOPK3001_02058</name>
    <name evidence="2" type="ORF">UFOPK4306_01313</name>
</gene>
<sequence length="48" mass="5434">MADLLSVDRDGWRQAVPQIREHFAKFGDRLPVELLEQLDGLEKALAEG</sequence>
<accession>A0A6J6ZMF8</accession>